<dbReference type="InterPro" id="IPR036390">
    <property type="entry name" value="WH_DNA-bd_sf"/>
</dbReference>
<dbReference type="AlphaFoldDB" id="U3ALT9"/>
<dbReference type="Pfam" id="PF00126">
    <property type="entry name" value="HTH_1"/>
    <property type="match status" value="1"/>
</dbReference>
<dbReference type="GO" id="GO:0003677">
    <property type="term" value="F:DNA binding"/>
    <property type="evidence" value="ECO:0007669"/>
    <property type="project" value="UniProtKB-KW"/>
</dbReference>
<comment type="similarity">
    <text evidence="1">Belongs to the LysR transcriptional regulatory family.</text>
</comment>
<dbReference type="Pfam" id="PF03466">
    <property type="entry name" value="LysR_substrate"/>
    <property type="match status" value="1"/>
</dbReference>
<dbReference type="eggNOG" id="COG0583">
    <property type="taxonomic scope" value="Bacteria"/>
</dbReference>
<keyword evidence="3" id="KW-0238">DNA-binding</keyword>
<dbReference type="Gene3D" id="1.10.10.10">
    <property type="entry name" value="Winged helix-like DNA-binding domain superfamily/Winged helix DNA-binding domain"/>
    <property type="match status" value="1"/>
</dbReference>
<organism evidence="6 7">
    <name type="scientific">Vibrio azureus NBRC 104587</name>
    <dbReference type="NCBI Taxonomy" id="1219077"/>
    <lineage>
        <taxon>Bacteria</taxon>
        <taxon>Pseudomonadati</taxon>
        <taxon>Pseudomonadota</taxon>
        <taxon>Gammaproteobacteria</taxon>
        <taxon>Vibrionales</taxon>
        <taxon>Vibrionaceae</taxon>
        <taxon>Vibrio</taxon>
    </lineage>
</organism>
<dbReference type="RefSeq" id="WP_021708042.1">
    <property type="nucleotide sequence ID" value="NZ_BAOB01000133.1"/>
</dbReference>
<dbReference type="InterPro" id="IPR050950">
    <property type="entry name" value="HTH-type_LysR_regulators"/>
</dbReference>
<dbReference type="PANTHER" id="PTHR30419">
    <property type="entry name" value="HTH-TYPE TRANSCRIPTIONAL REGULATOR YBHD"/>
    <property type="match status" value="1"/>
</dbReference>
<reference evidence="6 7" key="1">
    <citation type="submission" date="2013-09" db="EMBL/GenBank/DDBJ databases">
        <title>Whole genome shotgun sequence of Vibrio azureus NBRC 104587.</title>
        <authorList>
            <person name="Isaki S."/>
            <person name="Hosoyama A."/>
            <person name="Numata M."/>
            <person name="Hashimoto M."/>
            <person name="Hosoyama Y."/>
            <person name="Tsuchikane K."/>
            <person name="Noguchi M."/>
            <person name="Hirakata S."/>
            <person name="Ichikawa N."/>
            <person name="Ohji S."/>
            <person name="Yamazoe A."/>
            <person name="Fujita N."/>
        </authorList>
    </citation>
    <scope>NUCLEOTIDE SEQUENCE [LARGE SCALE GENOMIC DNA]</scope>
    <source>
        <strain evidence="6 7">NBRC 104587</strain>
    </source>
</reference>
<dbReference type="GO" id="GO:0003700">
    <property type="term" value="F:DNA-binding transcription factor activity"/>
    <property type="evidence" value="ECO:0007669"/>
    <property type="project" value="InterPro"/>
</dbReference>
<dbReference type="STRING" id="1219077.VAZ01S_008_00040"/>
<dbReference type="InterPro" id="IPR036388">
    <property type="entry name" value="WH-like_DNA-bd_sf"/>
</dbReference>
<comment type="caution">
    <text evidence="6">The sequence shown here is derived from an EMBL/GenBank/DDBJ whole genome shotgun (WGS) entry which is preliminary data.</text>
</comment>
<evidence type="ECO:0000256" key="2">
    <source>
        <dbReference type="ARBA" id="ARBA00023015"/>
    </source>
</evidence>
<dbReference type="Gene3D" id="3.40.190.290">
    <property type="match status" value="1"/>
</dbReference>
<dbReference type="CDD" id="cd05466">
    <property type="entry name" value="PBP2_LTTR_substrate"/>
    <property type="match status" value="1"/>
</dbReference>
<dbReference type="GO" id="GO:0005829">
    <property type="term" value="C:cytosol"/>
    <property type="evidence" value="ECO:0007669"/>
    <property type="project" value="TreeGrafter"/>
</dbReference>
<dbReference type="PROSITE" id="PS50931">
    <property type="entry name" value="HTH_LYSR"/>
    <property type="match status" value="1"/>
</dbReference>
<feature type="domain" description="HTH lysR-type" evidence="5">
    <location>
        <begin position="1"/>
        <end position="58"/>
    </location>
</feature>
<evidence type="ECO:0000313" key="7">
    <source>
        <dbReference type="Proteomes" id="UP000016567"/>
    </source>
</evidence>
<protein>
    <submittedName>
        <fullName evidence="6">Putative LysR family transcriptional regulator</fullName>
    </submittedName>
</protein>
<dbReference type="SUPFAM" id="SSF46785">
    <property type="entry name" value="Winged helix' DNA-binding domain"/>
    <property type="match status" value="1"/>
</dbReference>
<evidence type="ECO:0000256" key="4">
    <source>
        <dbReference type="ARBA" id="ARBA00023163"/>
    </source>
</evidence>
<sequence length="289" mass="32540">MESKQLRHFLAVAQHGNFTYAAKALYIAQPALSVSIKKFEQSLGVTLFRRNDKAVTLTQEGEVLLVHAQRVIEQLRDAQLAIDELKGLTKGEVRLGTPSMMGSYFFPNIIMAFKSQYPELKLTLVEAGTQSIREMLLNGELDIGVISSTEESDDLESDHLFSSQMVAAVGAGHDLAKQESITFEAFFDHELVLFQHGYFHREFLEQIQQAKGFEMRSAFETNLLPLILSIIKQEFAITALLKLVTQNEPDIVGIPFEPPVNLDLALAWKKNGYLSIADRTFIDFVKRFV</sequence>
<dbReference type="OrthoDB" id="646694at2"/>
<dbReference type="InterPro" id="IPR005119">
    <property type="entry name" value="LysR_subst-bd"/>
</dbReference>
<accession>U3ALT9</accession>
<dbReference type="EMBL" id="BATL01000008">
    <property type="protein sequence ID" value="GAD74262.1"/>
    <property type="molecule type" value="Genomic_DNA"/>
</dbReference>
<proteinExistence type="inferred from homology"/>
<keyword evidence="7" id="KW-1185">Reference proteome</keyword>
<name>U3ALT9_9VIBR</name>
<evidence type="ECO:0000259" key="5">
    <source>
        <dbReference type="PROSITE" id="PS50931"/>
    </source>
</evidence>
<gene>
    <name evidence="6" type="ORF">VAZ01S_008_00040</name>
</gene>
<dbReference type="PRINTS" id="PR00039">
    <property type="entry name" value="HTHLYSR"/>
</dbReference>
<keyword evidence="4" id="KW-0804">Transcription</keyword>
<evidence type="ECO:0000256" key="1">
    <source>
        <dbReference type="ARBA" id="ARBA00009437"/>
    </source>
</evidence>
<dbReference type="InterPro" id="IPR000847">
    <property type="entry name" value="LysR_HTH_N"/>
</dbReference>
<evidence type="ECO:0000256" key="3">
    <source>
        <dbReference type="ARBA" id="ARBA00023125"/>
    </source>
</evidence>
<evidence type="ECO:0000313" key="6">
    <source>
        <dbReference type="EMBL" id="GAD74262.1"/>
    </source>
</evidence>
<keyword evidence="2" id="KW-0805">Transcription regulation</keyword>
<dbReference type="SUPFAM" id="SSF53850">
    <property type="entry name" value="Periplasmic binding protein-like II"/>
    <property type="match status" value="1"/>
</dbReference>
<dbReference type="Proteomes" id="UP000016567">
    <property type="component" value="Unassembled WGS sequence"/>
</dbReference>
<dbReference type="FunFam" id="1.10.10.10:FF:000001">
    <property type="entry name" value="LysR family transcriptional regulator"/>
    <property type="match status" value="1"/>
</dbReference>
<dbReference type="PANTHER" id="PTHR30419:SF30">
    <property type="entry name" value="LYSR FAMILY TRANSCRIPTIONAL REGULATOR"/>
    <property type="match status" value="1"/>
</dbReference>